<accession>A0A9W9DJ09</accession>
<proteinExistence type="predicted"/>
<evidence type="ECO:0000256" key="1">
    <source>
        <dbReference type="SAM" id="MobiDB-lite"/>
    </source>
</evidence>
<comment type="caution">
    <text evidence="2">The sequence shown here is derived from an EMBL/GenBank/DDBJ whole genome shotgun (WGS) entry which is preliminary data.</text>
</comment>
<name>A0A9W9DJ09_9AGAR</name>
<dbReference type="EMBL" id="JAOTPV010000022">
    <property type="protein sequence ID" value="KAJ4471469.1"/>
    <property type="molecule type" value="Genomic_DNA"/>
</dbReference>
<dbReference type="AlphaFoldDB" id="A0A9W9DJ09"/>
<gene>
    <name evidence="2" type="ORF">J3R30DRAFT_3737410</name>
</gene>
<evidence type="ECO:0000313" key="3">
    <source>
        <dbReference type="Proteomes" id="UP001150266"/>
    </source>
</evidence>
<dbReference type="Proteomes" id="UP001150266">
    <property type="component" value="Unassembled WGS sequence"/>
</dbReference>
<protein>
    <submittedName>
        <fullName evidence="2">Uncharacterized protein</fullName>
    </submittedName>
</protein>
<dbReference type="OrthoDB" id="2982681at2759"/>
<feature type="region of interest" description="Disordered" evidence="1">
    <location>
        <begin position="72"/>
        <end position="103"/>
    </location>
</feature>
<organism evidence="2 3">
    <name type="scientific">Lentinula aciculospora</name>
    <dbReference type="NCBI Taxonomy" id="153920"/>
    <lineage>
        <taxon>Eukaryota</taxon>
        <taxon>Fungi</taxon>
        <taxon>Dikarya</taxon>
        <taxon>Basidiomycota</taxon>
        <taxon>Agaricomycotina</taxon>
        <taxon>Agaricomycetes</taxon>
        <taxon>Agaricomycetidae</taxon>
        <taxon>Agaricales</taxon>
        <taxon>Marasmiineae</taxon>
        <taxon>Omphalotaceae</taxon>
        <taxon>Lentinula</taxon>
    </lineage>
</organism>
<reference evidence="2" key="1">
    <citation type="submission" date="2022-08" db="EMBL/GenBank/DDBJ databases">
        <title>A Global Phylogenomic Analysis of the Shiitake Genus Lentinula.</title>
        <authorList>
            <consortium name="DOE Joint Genome Institute"/>
            <person name="Sierra-Patev S."/>
            <person name="Min B."/>
            <person name="Naranjo-Ortiz M."/>
            <person name="Looney B."/>
            <person name="Konkel Z."/>
            <person name="Slot J.C."/>
            <person name="Sakamoto Y."/>
            <person name="Steenwyk J.L."/>
            <person name="Rokas A."/>
            <person name="Carro J."/>
            <person name="Camarero S."/>
            <person name="Ferreira P."/>
            <person name="Molpeceres G."/>
            <person name="Ruiz-Duenas F.J."/>
            <person name="Serrano A."/>
            <person name="Henrissat B."/>
            <person name="Drula E."/>
            <person name="Hughes K.W."/>
            <person name="Mata J.L."/>
            <person name="Ishikawa N.K."/>
            <person name="Vargas-Isla R."/>
            <person name="Ushijima S."/>
            <person name="Smith C.A."/>
            <person name="Ahrendt S."/>
            <person name="Andreopoulos W."/>
            <person name="He G."/>
            <person name="Labutti K."/>
            <person name="Lipzen A."/>
            <person name="Ng V."/>
            <person name="Riley R."/>
            <person name="Sandor L."/>
            <person name="Barry K."/>
            <person name="Martinez A.T."/>
            <person name="Xiao Y."/>
            <person name="Gibbons J.G."/>
            <person name="Terashima K."/>
            <person name="Grigoriev I.V."/>
            <person name="Hibbett D.S."/>
        </authorList>
    </citation>
    <scope>NUCLEOTIDE SEQUENCE</scope>
    <source>
        <strain evidence="2">JLM2183</strain>
    </source>
</reference>
<feature type="compositionally biased region" description="Polar residues" evidence="1">
    <location>
        <begin position="91"/>
        <end position="103"/>
    </location>
</feature>
<keyword evidence="3" id="KW-1185">Reference proteome</keyword>
<sequence length="254" mass="27664">MSAHSARSLAREYENNIKKTTTDARLKALRDKAILLLEQRKRKQMEEEGPAKGHIINVITSLREFLSGLDEPSDQQMKYRESASPSSSSSGTAKNTDNPTPRYIVQSSSMTAFSYPRIKGILENPTVSCLVGSMPIVPEGFKFGTLAFYEPSQVIANLTDSDGNSEDHRLIPALEIRDISELSQHIAQASPHHNGEFINGDSDALKDMAETAHSVDMLRSSSGDDVVSLATTYLSLNDVTGAEGSEQGDSDDLS</sequence>
<evidence type="ECO:0000313" key="2">
    <source>
        <dbReference type="EMBL" id="KAJ4471469.1"/>
    </source>
</evidence>